<organism evidence="1 2">
    <name type="scientific">Rubus argutus</name>
    <name type="common">Southern blackberry</name>
    <dbReference type="NCBI Taxonomy" id="59490"/>
    <lineage>
        <taxon>Eukaryota</taxon>
        <taxon>Viridiplantae</taxon>
        <taxon>Streptophyta</taxon>
        <taxon>Embryophyta</taxon>
        <taxon>Tracheophyta</taxon>
        <taxon>Spermatophyta</taxon>
        <taxon>Magnoliopsida</taxon>
        <taxon>eudicotyledons</taxon>
        <taxon>Gunneridae</taxon>
        <taxon>Pentapetalae</taxon>
        <taxon>rosids</taxon>
        <taxon>fabids</taxon>
        <taxon>Rosales</taxon>
        <taxon>Rosaceae</taxon>
        <taxon>Rosoideae</taxon>
        <taxon>Rosoideae incertae sedis</taxon>
        <taxon>Rubus</taxon>
    </lineage>
</organism>
<dbReference type="Proteomes" id="UP001457282">
    <property type="component" value="Unassembled WGS sequence"/>
</dbReference>
<keyword evidence="2" id="KW-1185">Reference proteome</keyword>
<comment type="caution">
    <text evidence="1">The sequence shown here is derived from an EMBL/GenBank/DDBJ whole genome shotgun (WGS) entry which is preliminary data.</text>
</comment>
<gene>
    <name evidence="1" type="ORF">M0R45_000188</name>
</gene>
<sequence>MAISSLSVHVIPDEDDLLFGLSLLTSAATVDVVVDLATFTFFLFADTATATDLFSDRLASTFSSRGLLESLLLSQQQQRRHGLV</sequence>
<reference evidence="1 2" key="1">
    <citation type="journal article" date="2023" name="G3 (Bethesda)">
        <title>A chromosome-length genome assembly and annotation of blackberry (Rubus argutus, cv. 'Hillquist').</title>
        <authorList>
            <person name="Bruna T."/>
            <person name="Aryal R."/>
            <person name="Dudchenko O."/>
            <person name="Sargent D.J."/>
            <person name="Mead D."/>
            <person name="Buti M."/>
            <person name="Cavallini A."/>
            <person name="Hytonen T."/>
            <person name="Andres J."/>
            <person name="Pham M."/>
            <person name="Weisz D."/>
            <person name="Mascagni F."/>
            <person name="Usai G."/>
            <person name="Natali L."/>
            <person name="Bassil N."/>
            <person name="Fernandez G.E."/>
            <person name="Lomsadze A."/>
            <person name="Armour M."/>
            <person name="Olukolu B."/>
            <person name="Poorten T."/>
            <person name="Britton C."/>
            <person name="Davik J."/>
            <person name="Ashrafi H."/>
            <person name="Aiden E.L."/>
            <person name="Borodovsky M."/>
            <person name="Worthington M."/>
        </authorList>
    </citation>
    <scope>NUCLEOTIDE SEQUENCE [LARGE SCALE GENOMIC DNA]</scope>
    <source>
        <strain evidence="1">PI 553951</strain>
    </source>
</reference>
<protein>
    <submittedName>
        <fullName evidence="1">Uncharacterized protein</fullName>
    </submittedName>
</protein>
<name>A0AAW1VNX5_RUBAR</name>
<evidence type="ECO:0000313" key="1">
    <source>
        <dbReference type="EMBL" id="KAK9905407.1"/>
    </source>
</evidence>
<accession>A0AAW1VNX5</accession>
<dbReference type="AlphaFoldDB" id="A0AAW1VNX5"/>
<proteinExistence type="predicted"/>
<evidence type="ECO:0000313" key="2">
    <source>
        <dbReference type="Proteomes" id="UP001457282"/>
    </source>
</evidence>
<dbReference type="EMBL" id="JBEDUW010000139">
    <property type="protein sequence ID" value="KAK9905407.1"/>
    <property type="molecule type" value="Genomic_DNA"/>
</dbReference>